<feature type="region of interest" description="Disordered" evidence="1">
    <location>
        <begin position="517"/>
        <end position="538"/>
    </location>
</feature>
<comment type="caution">
    <text evidence="5">The sequence shown here is derived from an EMBL/GenBank/DDBJ whole genome shotgun (WGS) entry which is preliminary data.</text>
</comment>
<evidence type="ECO:0000313" key="5">
    <source>
        <dbReference type="EMBL" id="RXJ72219.1"/>
    </source>
</evidence>
<dbReference type="Proteomes" id="UP000290287">
    <property type="component" value="Unassembled WGS sequence"/>
</dbReference>
<keyword evidence="2" id="KW-0732">Signal</keyword>
<dbReference type="GO" id="GO:0006032">
    <property type="term" value="P:chitin catabolic process"/>
    <property type="evidence" value="ECO:0007669"/>
    <property type="project" value="InterPro"/>
</dbReference>
<evidence type="ECO:0000256" key="1">
    <source>
        <dbReference type="SAM" id="MobiDB-lite"/>
    </source>
</evidence>
<name>A0A4Q0YSY1_9GAMM</name>
<dbReference type="InterPro" id="IPR013783">
    <property type="entry name" value="Ig-like_fold"/>
</dbReference>
<evidence type="ECO:0000256" key="2">
    <source>
        <dbReference type="SAM" id="SignalP"/>
    </source>
</evidence>
<feature type="chain" id="PRO_5020496327" evidence="2">
    <location>
        <begin position="18"/>
        <end position="871"/>
    </location>
</feature>
<dbReference type="OrthoDB" id="5713052at2"/>
<dbReference type="Gene3D" id="3.40.390.10">
    <property type="entry name" value="Collagenase (Catalytic Domain)"/>
    <property type="match status" value="1"/>
</dbReference>
<dbReference type="InterPro" id="IPR024079">
    <property type="entry name" value="MetalloPept_cat_dom_sf"/>
</dbReference>
<dbReference type="RefSeq" id="WP_129123238.1">
    <property type="nucleotide sequence ID" value="NZ_PEIB01000024.1"/>
</dbReference>
<feature type="signal peptide" evidence="2">
    <location>
        <begin position="1"/>
        <end position="17"/>
    </location>
</feature>
<dbReference type="SUPFAM" id="SSF55486">
    <property type="entry name" value="Metalloproteases ('zincins'), catalytic domain"/>
    <property type="match status" value="2"/>
</dbReference>
<feature type="compositionally biased region" description="Acidic residues" evidence="1">
    <location>
        <begin position="522"/>
        <end position="532"/>
    </location>
</feature>
<protein>
    <submittedName>
        <fullName evidence="5">Uncharacterized protein</fullName>
    </submittedName>
</protein>
<dbReference type="GO" id="GO:0004568">
    <property type="term" value="F:chitinase activity"/>
    <property type="evidence" value="ECO:0007669"/>
    <property type="project" value="InterPro"/>
</dbReference>
<dbReference type="InterPro" id="IPR055354">
    <property type="entry name" value="DUF7507"/>
</dbReference>
<dbReference type="GO" id="GO:0008237">
    <property type="term" value="F:metallopeptidase activity"/>
    <property type="evidence" value="ECO:0007669"/>
    <property type="project" value="InterPro"/>
</dbReference>
<evidence type="ECO:0000259" key="3">
    <source>
        <dbReference type="Pfam" id="PF08329"/>
    </source>
</evidence>
<evidence type="ECO:0000259" key="4">
    <source>
        <dbReference type="Pfam" id="PF24346"/>
    </source>
</evidence>
<keyword evidence="6" id="KW-1185">Reference proteome</keyword>
<feature type="domain" description="DUF7507" evidence="4">
    <location>
        <begin position="232"/>
        <end position="322"/>
    </location>
</feature>
<dbReference type="Pfam" id="PF08329">
    <property type="entry name" value="ChitinaseA_N"/>
    <property type="match status" value="1"/>
</dbReference>
<dbReference type="Pfam" id="PF24346">
    <property type="entry name" value="DUF7507"/>
    <property type="match status" value="1"/>
</dbReference>
<dbReference type="EMBL" id="PEIB01000024">
    <property type="protein sequence ID" value="RXJ72219.1"/>
    <property type="molecule type" value="Genomic_DNA"/>
</dbReference>
<feature type="region of interest" description="Disordered" evidence="1">
    <location>
        <begin position="319"/>
        <end position="341"/>
    </location>
</feature>
<accession>A0A4Q0YSY1</accession>
<organism evidence="5 6">
    <name type="scientific">Veronia nyctiphanis</name>
    <dbReference type="NCBI Taxonomy" id="1278244"/>
    <lineage>
        <taxon>Bacteria</taxon>
        <taxon>Pseudomonadati</taxon>
        <taxon>Pseudomonadota</taxon>
        <taxon>Gammaproteobacteria</taxon>
        <taxon>Vibrionales</taxon>
        <taxon>Vibrionaceae</taxon>
        <taxon>Veronia</taxon>
    </lineage>
</organism>
<reference evidence="5 6" key="1">
    <citation type="submission" date="2017-10" db="EMBL/GenBank/DDBJ databases">
        <title>Nyctiphanis sp. nov., isolated from the stomach of the euphausiid Nyctiphanes simplex (Hansen, 1911) in the Gulf of California.</title>
        <authorList>
            <person name="Gomez-Gil B."/>
            <person name="Aguilar-Mendez M."/>
            <person name="Lopez-Cortes A."/>
            <person name="Gomez-Gutierrez J."/>
            <person name="Roque A."/>
            <person name="Lang E."/>
            <person name="Gonzalez-Castillo A."/>
        </authorList>
    </citation>
    <scope>NUCLEOTIDE SEQUENCE [LARGE SCALE GENOMIC DNA]</scope>
    <source>
        <strain evidence="5 6">CAIM 600</strain>
    </source>
</reference>
<dbReference type="AlphaFoldDB" id="A0A4Q0YSY1"/>
<sequence length="871" mass="98247">MKYLLLLSAIFSTFAFAEQAPAKPKIGWLKDIYAENETLTVNWQIPYGKNGDHWYLFDNSEQIHQESLIDTGNATQTGSFNFSAVFPGEHYLQVSLCHGTGNHEVCTRSDLAKYIVTSQDSVNIPAKPQLGQLASDIETAGEHDLSISWNKWWGNNGNHWNLYINDQKVQSHSLIKNNSQQQSDRTTYTMLNSGKYNVQVALCDSNGFEEKCTLSDSFTVNFTNTEARADFKVVTKALTSKFDKLGDTVKLTSTITNTGTKTLTSFVLNNSDIVSDDALPAKLEAGQSATFIASHQINAENMEKNEFLTNIHLTASEPNGHSLSRLSDDPTNPADIDSDNDGYPDDPVVILRKQKVTGLKFSEISMAWAEIVNTSDKTIDLSDVKFIAENFMDGAIRFDLPKRKMRPNEYLVIRFRTPYYEENAGQKGKSIFIDSIFINQSVGQGMFALESDNELLDYVQKGETDTNIATEKDWQGLSIYPLGSIPRTTDILIRRGDIDHNDRSDWEVKPLTYSTVGGPNDVFDDTDTDNDGIPDSAERQGGSLAGISYYDLGARVGQRDLFIEIDWMKSDDPMLSPMYPSLKKVQRAFANQGISVHFDTGNLFGSEFNLAGGEEVPFRRRINMDLNPSDHDANIYEYKDRFMDIRRSSVFHYLLIANTEDINQRNSGSGRAEIGGNDFYVTLGEWTWDELHDAKKRKNRQINVQAATIMHELGHNLNLRHGGFENRNYKPNYYSIMNYLYQINGMPDAQEKNNSDRYASVARALLSHGPYSDPNQFIIDYSHGLSPAIDEKHIDENAGIFGNHIPFDANFDGHYDSDVARELNRDGSLDVIKDHDDWNSINLEFQIDYTEGTYSLFDINTSIWSDESSLH</sequence>
<gene>
    <name evidence="5" type="ORF">CS022_16855</name>
</gene>
<dbReference type="SUPFAM" id="SSF81296">
    <property type="entry name" value="E set domains"/>
    <property type="match status" value="2"/>
</dbReference>
<dbReference type="InterPro" id="IPR013540">
    <property type="entry name" value="ChitinaseA_N"/>
</dbReference>
<evidence type="ECO:0000313" key="6">
    <source>
        <dbReference type="Proteomes" id="UP000290287"/>
    </source>
</evidence>
<proteinExistence type="predicted"/>
<dbReference type="InterPro" id="IPR014756">
    <property type="entry name" value="Ig_E-set"/>
</dbReference>
<feature type="domain" description="Chitinase A N-terminal" evidence="3">
    <location>
        <begin position="140"/>
        <end position="226"/>
    </location>
</feature>
<dbReference type="Gene3D" id="2.60.40.10">
    <property type="entry name" value="Immunoglobulins"/>
    <property type="match status" value="2"/>
</dbReference>